<keyword evidence="3" id="KW-0812">Transmembrane</keyword>
<evidence type="ECO:0000256" key="1">
    <source>
        <dbReference type="ARBA" id="ARBA00004571"/>
    </source>
</evidence>
<comment type="subcellular location">
    <subcellularLocation>
        <location evidence="1">Cell outer membrane</location>
        <topology evidence="1">Multi-pass membrane protein</topology>
    </subcellularLocation>
</comment>
<feature type="non-terminal residue" evidence="10">
    <location>
        <position position="248"/>
    </location>
</feature>
<protein>
    <recommendedName>
        <fullName evidence="9">TonB-dependent receptor-like beta-barrel domain-containing protein</fullName>
    </recommendedName>
</protein>
<dbReference type="InterPro" id="IPR000531">
    <property type="entry name" value="Beta-barrel_TonB"/>
</dbReference>
<evidence type="ECO:0000256" key="3">
    <source>
        <dbReference type="ARBA" id="ARBA00022692"/>
    </source>
</evidence>
<dbReference type="GO" id="GO:0015344">
    <property type="term" value="F:siderophore uptake transmembrane transporter activity"/>
    <property type="evidence" value="ECO:0007669"/>
    <property type="project" value="TreeGrafter"/>
</dbReference>
<dbReference type="AlphaFoldDB" id="A0A383B1I8"/>
<evidence type="ECO:0000256" key="8">
    <source>
        <dbReference type="ARBA" id="ARBA00023237"/>
    </source>
</evidence>
<evidence type="ECO:0000256" key="7">
    <source>
        <dbReference type="ARBA" id="ARBA00023170"/>
    </source>
</evidence>
<keyword evidence="6" id="KW-0472">Membrane</keyword>
<sequence>IDYPTSDTLNQDVNLDTVINFSGNTNVHEMFFYVEDNVKITSRLKANIGLHIGYYSLANNSSINNIGLIEKINDKNNLCFQPRVSARYLLNENWSLKASYANMQQNIHLLSNSSVGFPSDIWVPAIDSVPSQTSHQWAGSVTTQLYNGEYELSLEGYYKTMNDLITYKAGYSNLESTEAWENAVETGGEGKSYGAELFLQKKKGKTTGWIGYTLSWSNRRFDNINFGEWYPYKYDRRYDFSLVISHKF</sequence>
<dbReference type="GO" id="GO:0009279">
    <property type="term" value="C:cell outer membrane"/>
    <property type="evidence" value="ECO:0007669"/>
    <property type="project" value="UniProtKB-SubCell"/>
</dbReference>
<dbReference type="PANTHER" id="PTHR30069:SF29">
    <property type="entry name" value="HEMOGLOBIN AND HEMOGLOBIN-HAPTOGLOBIN-BINDING PROTEIN 1-RELATED"/>
    <property type="match status" value="1"/>
</dbReference>
<name>A0A383B1I8_9ZZZZ</name>
<gene>
    <name evidence="10" type="ORF">METZ01_LOCUS466595</name>
</gene>
<evidence type="ECO:0000259" key="9">
    <source>
        <dbReference type="Pfam" id="PF00593"/>
    </source>
</evidence>
<reference evidence="10" key="1">
    <citation type="submission" date="2018-05" db="EMBL/GenBank/DDBJ databases">
        <authorList>
            <person name="Lanie J.A."/>
            <person name="Ng W.-L."/>
            <person name="Kazmierczak K.M."/>
            <person name="Andrzejewski T.M."/>
            <person name="Davidsen T.M."/>
            <person name="Wayne K.J."/>
            <person name="Tettelin H."/>
            <person name="Glass J.I."/>
            <person name="Rusch D."/>
            <person name="Podicherti R."/>
            <person name="Tsui H.-C.T."/>
            <person name="Winkler M.E."/>
        </authorList>
    </citation>
    <scope>NUCLEOTIDE SEQUENCE</scope>
</reference>
<proteinExistence type="predicted"/>
<dbReference type="Gene3D" id="2.40.170.20">
    <property type="entry name" value="TonB-dependent receptor, beta-barrel domain"/>
    <property type="match status" value="1"/>
</dbReference>
<keyword evidence="2" id="KW-0813">Transport</keyword>
<dbReference type="SUPFAM" id="SSF56935">
    <property type="entry name" value="Porins"/>
    <property type="match status" value="1"/>
</dbReference>
<dbReference type="InterPro" id="IPR039426">
    <property type="entry name" value="TonB-dep_rcpt-like"/>
</dbReference>
<dbReference type="EMBL" id="UINC01196645">
    <property type="protein sequence ID" value="SVE13741.1"/>
    <property type="molecule type" value="Genomic_DNA"/>
</dbReference>
<feature type="non-terminal residue" evidence="10">
    <location>
        <position position="1"/>
    </location>
</feature>
<dbReference type="Pfam" id="PF00593">
    <property type="entry name" value="TonB_dep_Rec_b-barrel"/>
    <property type="match status" value="1"/>
</dbReference>
<evidence type="ECO:0000256" key="4">
    <source>
        <dbReference type="ARBA" id="ARBA00022729"/>
    </source>
</evidence>
<dbReference type="GO" id="GO:0044718">
    <property type="term" value="P:siderophore transmembrane transport"/>
    <property type="evidence" value="ECO:0007669"/>
    <property type="project" value="TreeGrafter"/>
</dbReference>
<evidence type="ECO:0000256" key="5">
    <source>
        <dbReference type="ARBA" id="ARBA00023077"/>
    </source>
</evidence>
<accession>A0A383B1I8</accession>
<keyword evidence="4" id="KW-0732">Signal</keyword>
<keyword evidence="8" id="KW-0998">Cell outer membrane</keyword>
<organism evidence="10">
    <name type="scientific">marine metagenome</name>
    <dbReference type="NCBI Taxonomy" id="408172"/>
    <lineage>
        <taxon>unclassified sequences</taxon>
        <taxon>metagenomes</taxon>
        <taxon>ecological metagenomes</taxon>
    </lineage>
</organism>
<evidence type="ECO:0000256" key="2">
    <source>
        <dbReference type="ARBA" id="ARBA00022448"/>
    </source>
</evidence>
<keyword evidence="5" id="KW-0798">TonB box</keyword>
<dbReference type="PANTHER" id="PTHR30069">
    <property type="entry name" value="TONB-DEPENDENT OUTER MEMBRANE RECEPTOR"/>
    <property type="match status" value="1"/>
</dbReference>
<keyword evidence="7" id="KW-0675">Receptor</keyword>
<evidence type="ECO:0000256" key="6">
    <source>
        <dbReference type="ARBA" id="ARBA00023136"/>
    </source>
</evidence>
<feature type="domain" description="TonB-dependent receptor-like beta-barrel" evidence="9">
    <location>
        <begin position="15"/>
        <end position="226"/>
    </location>
</feature>
<evidence type="ECO:0000313" key="10">
    <source>
        <dbReference type="EMBL" id="SVE13741.1"/>
    </source>
</evidence>
<dbReference type="InterPro" id="IPR036942">
    <property type="entry name" value="Beta-barrel_TonB_sf"/>
</dbReference>